<evidence type="ECO:0000313" key="2">
    <source>
        <dbReference type="Ensembl" id="ENSSGRP00000005967.1"/>
    </source>
</evidence>
<dbReference type="PANTHER" id="PTHR10730">
    <property type="entry name" value="PROCOLLAGEN-LYSINE,2-OXOGLUTARATE 5-DIOXYGENASE/GLYCOSYLTRANSFERASE 25 FAMILY MEMBER"/>
    <property type="match status" value="1"/>
</dbReference>
<accession>A0A672K5V2</accession>
<dbReference type="InterPro" id="IPR050757">
    <property type="entry name" value="Collagen_mod_GT25"/>
</dbReference>
<evidence type="ECO:0000259" key="1">
    <source>
        <dbReference type="Pfam" id="PF25342"/>
    </source>
</evidence>
<dbReference type="PANTHER" id="PTHR10730:SF6">
    <property type="entry name" value="PROCOLLAGEN-LYSINE,2-OXOGLUTARATE 5-DIOXYGENASE 2"/>
    <property type="match status" value="1"/>
</dbReference>
<organism evidence="2 3">
    <name type="scientific">Sinocyclocheilus grahami</name>
    <name type="common">Dianchi golden-line fish</name>
    <name type="synonym">Barbus grahami</name>
    <dbReference type="NCBI Taxonomy" id="75366"/>
    <lineage>
        <taxon>Eukaryota</taxon>
        <taxon>Metazoa</taxon>
        <taxon>Chordata</taxon>
        <taxon>Craniata</taxon>
        <taxon>Vertebrata</taxon>
        <taxon>Euteleostomi</taxon>
        <taxon>Actinopterygii</taxon>
        <taxon>Neopterygii</taxon>
        <taxon>Teleostei</taxon>
        <taxon>Ostariophysi</taxon>
        <taxon>Cypriniformes</taxon>
        <taxon>Cyprinidae</taxon>
        <taxon>Cyprininae</taxon>
        <taxon>Sinocyclocheilus</taxon>
    </lineage>
</organism>
<name>A0A672K5V2_SINGR</name>
<dbReference type="InterPro" id="IPR057589">
    <property type="entry name" value="GT_PLOD"/>
</dbReference>
<proteinExistence type="predicted"/>
<reference evidence="2" key="2">
    <citation type="submission" date="2025-09" db="UniProtKB">
        <authorList>
            <consortium name="Ensembl"/>
        </authorList>
    </citation>
    <scope>IDENTIFICATION</scope>
</reference>
<dbReference type="GO" id="GO:0008475">
    <property type="term" value="F:procollagen-lysine 5-dioxygenase activity"/>
    <property type="evidence" value="ECO:0007669"/>
    <property type="project" value="TreeGrafter"/>
</dbReference>
<keyword evidence="3" id="KW-1185">Reference proteome</keyword>
<dbReference type="AlphaFoldDB" id="A0A672K5V2"/>
<feature type="domain" description="PLOD1-3-like GT" evidence="1">
    <location>
        <begin position="37"/>
        <end position="190"/>
    </location>
</feature>
<protein>
    <submittedName>
        <fullName evidence="2">Procollagen-lysine,2-oxoglutarate 5-dioxygenase 2</fullName>
    </submittedName>
</protein>
<sequence length="313" mass="36197">MCTALLSYLKVKESVEKRGNSNKLKTNNCFKPNCRYLKVKVLGMGEEWKGGDVGRSIGGGQKVRLLKEAMESLADQEDLVVLFVDSYDLIFAGGPEEIFRKFQQTNHKLVFAAEGIIWPDSRLAEKYPSVRNGKRFLNSGGFIGYAQYIQKIVNQWDLHDNDDDQLFYTKVYVDPLQREKLNMTLDHKDLCRKDLSCDYYFSIDADVMLTNRQTIKLLIEQNRKIIGPLVTRHGKLWSNFWGALSLDGYYARSEDYIDIVQGKRVGVWNIPFMAHIYLIKGQTLRNELKNRNVFVLERLDPDMAMCRNARDLV</sequence>
<dbReference type="Proteomes" id="UP000472262">
    <property type="component" value="Unassembled WGS sequence"/>
</dbReference>
<reference evidence="2" key="1">
    <citation type="submission" date="2025-08" db="UniProtKB">
        <authorList>
            <consortium name="Ensembl"/>
        </authorList>
    </citation>
    <scope>IDENTIFICATION</scope>
</reference>
<dbReference type="Pfam" id="PF25342">
    <property type="entry name" value="GT_PLOD"/>
    <property type="match status" value="1"/>
</dbReference>
<dbReference type="GO" id="GO:0005783">
    <property type="term" value="C:endoplasmic reticulum"/>
    <property type="evidence" value="ECO:0007669"/>
    <property type="project" value="TreeGrafter"/>
</dbReference>
<dbReference type="Ensembl" id="ENSSGRT00000006472.1">
    <property type="protein sequence ID" value="ENSSGRP00000005967.1"/>
    <property type="gene ID" value="ENSSGRG00000003930.1"/>
</dbReference>
<evidence type="ECO:0000313" key="3">
    <source>
        <dbReference type="Proteomes" id="UP000472262"/>
    </source>
</evidence>